<dbReference type="InterPro" id="IPR009057">
    <property type="entry name" value="Homeodomain-like_sf"/>
</dbReference>
<feature type="compositionally biased region" description="Acidic residues" evidence="1">
    <location>
        <begin position="137"/>
        <end position="149"/>
    </location>
</feature>
<dbReference type="AlphaFoldDB" id="A0A815QAR9"/>
<feature type="region of interest" description="Disordered" evidence="1">
    <location>
        <begin position="550"/>
        <end position="587"/>
    </location>
</feature>
<organism evidence="2 4">
    <name type="scientific">Didymodactylos carnosus</name>
    <dbReference type="NCBI Taxonomy" id="1234261"/>
    <lineage>
        <taxon>Eukaryota</taxon>
        <taxon>Metazoa</taxon>
        <taxon>Spiralia</taxon>
        <taxon>Gnathifera</taxon>
        <taxon>Rotifera</taxon>
        <taxon>Eurotatoria</taxon>
        <taxon>Bdelloidea</taxon>
        <taxon>Philodinida</taxon>
        <taxon>Philodinidae</taxon>
        <taxon>Didymodactylos</taxon>
    </lineage>
</organism>
<feature type="region of interest" description="Disordered" evidence="1">
    <location>
        <begin position="381"/>
        <end position="415"/>
    </location>
</feature>
<dbReference type="Proteomes" id="UP000681722">
    <property type="component" value="Unassembled WGS sequence"/>
</dbReference>
<sequence>MSIEIQQITDQRRGRYVRVSDIDRRQLIDAYKSGEDFIALAKKLNIKRSTARSILRTYIDEGRISAKQRAGTRLRFITEEEAEMIREMKRRHPLITIGQIQMKLQRTSNRVLSKASISRILTNSIRLGKRAKRSMDGQEDDEGEKLDNDDSEMMVLEEEDGLIEINENEENENDELQNLEDFQRFMWRKASNNGEDGTTVTGENGWDAKEHFKDDDNVSHSYQGYDTVWTGYESEEDGEEDDEDNVTENISVTNEQHSGTSPPLMNGATVSENGCWNLSIVKSEPVCVFLNRNYENSSDSEDLNTSQQSSMIVNGLPDNHEQNATMEKNIIQKSIQSNSTRGTKDCPICGLKNFSRLSHHLTVAHNLNRQESHSILSYTDLHNDDHSPGSNTTINHHHQSATTSDKSPQQTPINLNANNQLKSPIESISSSPVTTATASTTTTIPISTTTITSSPSSAVEQQSYVPLDGKKRLLCPRCDTWVLNLTDHLIKKHHLVSKQERLPFLRLARNRYIPGSSTASLLTTEKQNANDMNDSIKITNVTQHPFVISPDYSVNDPDSNGKDKQETAISANEQQQQQQQQRNNDKDYQKNVNFQQAAKRYHKIVKKYRKKFMNVTAQSSTIQDKNEHLVQNGTNNHQDVQSRHSDANNSDMNMRTNVENNNNLLTVHSLLGQQTGFGLKSTEKYNPKFINNNEQIQRTLSMKTNKDQAATNQKFEQRLIVFRQQFAVTIAMQQSLMQQMELLQRSFVCIEDEWNDMKQKISV</sequence>
<proteinExistence type="predicted"/>
<evidence type="ECO:0000313" key="4">
    <source>
        <dbReference type="Proteomes" id="UP000663829"/>
    </source>
</evidence>
<dbReference type="OrthoDB" id="10046820at2759"/>
<feature type="region of interest" description="Disordered" evidence="1">
    <location>
        <begin position="129"/>
        <end position="149"/>
    </location>
</feature>
<dbReference type="EMBL" id="CAJNOQ010019987">
    <property type="protein sequence ID" value="CAF1460833.1"/>
    <property type="molecule type" value="Genomic_DNA"/>
</dbReference>
<reference evidence="2" key="1">
    <citation type="submission" date="2021-02" db="EMBL/GenBank/DDBJ databases">
        <authorList>
            <person name="Nowell W R."/>
        </authorList>
    </citation>
    <scope>NUCLEOTIDE SEQUENCE</scope>
</reference>
<evidence type="ECO:0000313" key="2">
    <source>
        <dbReference type="EMBL" id="CAF1460833.1"/>
    </source>
</evidence>
<dbReference type="SUPFAM" id="SSF46689">
    <property type="entry name" value="Homeodomain-like"/>
    <property type="match status" value="1"/>
</dbReference>
<comment type="caution">
    <text evidence="2">The sequence shown here is derived from an EMBL/GenBank/DDBJ whole genome shotgun (WGS) entry which is preliminary data.</text>
</comment>
<feature type="compositionally biased region" description="Polar residues" evidence="1">
    <location>
        <begin position="388"/>
        <end position="415"/>
    </location>
</feature>
<keyword evidence="4" id="KW-1185">Reference proteome</keyword>
<evidence type="ECO:0000256" key="1">
    <source>
        <dbReference type="SAM" id="MobiDB-lite"/>
    </source>
</evidence>
<dbReference type="Proteomes" id="UP000663829">
    <property type="component" value="Unassembled WGS sequence"/>
</dbReference>
<gene>
    <name evidence="2" type="ORF">GPM918_LOCUS35075</name>
    <name evidence="3" type="ORF">SRO942_LOCUS35791</name>
</gene>
<name>A0A815QAR9_9BILA</name>
<accession>A0A815QAR9</accession>
<dbReference type="EMBL" id="CAJOBC010085447">
    <property type="protein sequence ID" value="CAF4331219.1"/>
    <property type="molecule type" value="Genomic_DNA"/>
</dbReference>
<protein>
    <submittedName>
        <fullName evidence="2">Uncharacterized protein</fullName>
    </submittedName>
</protein>
<evidence type="ECO:0000313" key="3">
    <source>
        <dbReference type="EMBL" id="CAF4331219.1"/>
    </source>
</evidence>